<comment type="caution">
    <text evidence="19">The sequence shown here is derived from an EMBL/GenBank/DDBJ whole genome shotgun (WGS) entry which is preliminary data.</text>
</comment>
<dbReference type="InterPro" id="IPR004358">
    <property type="entry name" value="Sig_transdc_His_kin-like_C"/>
</dbReference>
<feature type="domain" description="HAMP" evidence="18">
    <location>
        <begin position="238"/>
        <end position="290"/>
    </location>
</feature>
<evidence type="ECO:0000259" key="18">
    <source>
        <dbReference type="PROSITE" id="PS50885"/>
    </source>
</evidence>
<dbReference type="InterPro" id="IPR003660">
    <property type="entry name" value="HAMP_dom"/>
</dbReference>
<evidence type="ECO:0000256" key="3">
    <source>
        <dbReference type="ARBA" id="ARBA00012438"/>
    </source>
</evidence>
<evidence type="ECO:0000256" key="2">
    <source>
        <dbReference type="ARBA" id="ARBA00004651"/>
    </source>
</evidence>
<evidence type="ECO:0000256" key="12">
    <source>
        <dbReference type="ARBA" id="ARBA00023012"/>
    </source>
</evidence>
<evidence type="ECO:0000256" key="11">
    <source>
        <dbReference type="ARBA" id="ARBA00022989"/>
    </source>
</evidence>
<dbReference type="Pfam" id="PF00672">
    <property type="entry name" value="HAMP"/>
    <property type="match status" value="1"/>
</dbReference>
<dbReference type="InterPro" id="IPR036890">
    <property type="entry name" value="HATPase_C_sf"/>
</dbReference>
<dbReference type="PRINTS" id="PR00344">
    <property type="entry name" value="BCTRLSENSOR"/>
</dbReference>
<evidence type="ECO:0000256" key="9">
    <source>
        <dbReference type="ARBA" id="ARBA00022777"/>
    </source>
</evidence>
<gene>
    <name evidence="19" type="ORF">GCM10011512_13160</name>
</gene>
<dbReference type="SUPFAM" id="SSF55874">
    <property type="entry name" value="ATPase domain of HSP90 chaperone/DNA topoisomerase II/histidine kinase"/>
    <property type="match status" value="1"/>
</dbReference>
<dbReference type="InterPro" id="IPR005467">
    <property type="entry name" value="His_kinase_dom"/>
</dbReference>
<dbReference type="Pfam" id="PF00512">
    <property type="entry name" value="HisKA"/>
    <property type="match status" value="1"/>
</dbReference>
<evidence type="ECO:0000256" key="5">
    <source>
        <dbReference type="ARBA" id="ARBA00022553"/>
    </source>
</evidence>
<dbReference type="InterPro" id="IPR036097">
    <property type="entry name" value="HisK_dim/P_sf"/>
</dbReference>
<evidence type="ECO:0000313" key="20">
    <source>
        <dbReference type="Proteomes" id="UP000597761"/>
    </source>
</evidence>
<dbReference type="InterPro" id="IPR003594">
    <property type="entry name" value="HATPase_dom"/>
</dbReference>
<name>A0ABQ1NYA9_9MICC</name>
<dbReference type="SMART" id="SM00387">
    <property type="entry name" value="HATPase_c"/>
    <property type="match status" value="1"/>
</dbReference>
<keyword evidence="10" id="KW-0067">ATP-binding</keyword>
<organism evidence="19 20">
    <name type="scientific">Tersicoccus solisilvae</name>
    <dbReference type="NCBI Taxonomy" id="1882339"/>
    <lineage>
        <taxon>Bacteria</taxon>
        <taxon>Bacillati</taxon>
        <taxon>Actinomycetota</taxon>
        <taxon>Actinomycetes</taxon>
        <taxon>Micrococcales</taxon>
        <taxon>Micrococcaceae</taxon>
        <taxon>Tersicoccus</taxon>
    </lineage>
</organism>
<protein>
    <recommendedName>
        <fullName evidence="14">Sensor histidine kinase MtrB</fullName>
        <ecNumber evidence="3">2.7.13.3</ecNumber>
    </recommendedName>
</protein>
<dbReference type="CDD" id="cd06225">
    <property type="entry name" value="HAMP"/>
    <property type="match status" value="1"/>
</dbReference>
<comment type="catalytic activity">
    <reaction evidence="1">
        <text>ATP + protein L-histidine = ADP + protein N-phospho-L-histidine.</text>
        <dbReference type="EC" id="2.7.13.3"/>
    </reaction>
</comment>
<keyword evidence="4" id="KW-1003">Cell membrane</keyword>
<evidence type="ECO:0000256" key="15">
    <source>
        <dbReference type="SAM" id="MobiDB-lite"/>
    </source>
</evidence>
<evidence type="ECO:0000313" key="19">
    <source>
        <dbReference type="EMBL" id="GGC87582.1"/>
    </source>
</evidence>
<dbReference type="Pfam" id="PF02518">
    <property type="entry name" value="HATPase_c"/>
    <property type="match status" value="1"/>
</dbReference>
<dbReference type="PANTHER" id="PTHR43547">
    <property type="entry name" value="TWO-COMPONENT HISTIDINE KINASE"/>
    <property type="match status" value="1"/>
</dbReference>
<keyword evidence="8" id="KW-0547">Nucleotide-binding</keyword>
<accession>A0ABQ1NYA9</accession>
<keyword evidence="20" id="KW-1185">Reference proteome</keyword>
<feature type="compositionally biased region" description="Gly residues" evidence="15">
    <location>
        <begin position="614"/>
        <end position="624"/>
    </location>
</feature>
<keyword evidence="5" id="KW-0597">Phosphoprotein</keyword>
<evidence type="ECO:0000256" key="10">
    <source>
        <dbReference type="ARBA" id="ARBA00022840"/>
    </source>
</evidence>
<dbReference type="CDD" id="cd00082">
    <property type="entry name" value="HisKA"/>
    <property type="match status" value="1"/>
</dbReference>
<reference evidence="20" key="1">
    <citation type="journal article" date="2019" name="Int. J. Syst. Evol. Microbiol.">
        <title>The Global Catalogue of Microorganisms (GCM) 10K type strain sequencing project: providing services to taxonomists for standard genome sequencing and annotation.</title>
        <authorList>
            <consortium name="The Broad Institute Genomics Platform"/>
            <consortium name="The Broad Institute Genome Sequencing Center for Infectious Disease"/>
            <person name="Wu L."/>
            <person name="Ma J."/>
        </authorList>
    </citation>
    <scope>NUCLEOTIDE SEQUENCE [LARGE SCALE GENOMIC DNA]</scope>
    <source>
        <strain evidence="20">CGMCC 1.15480</strain>
    </source>
</reference>
<feature type="transmembrane region" description="Helical" evidence="16">
    <location>
        <begin position="39"/>
        <end position="58"/>
    </location>
</feature>
<evidence type="ECO:0000256" key="16">
    <source>
        <dbReference type="SAM" id="Phobius"/>
    </source>
</evidence>
<dbReference type="SMART" id="SM00304">
    <property type="entry name" value="HAMP"/>
    <property type="match status" value="1"/>
</dbReference>
<feature type="domain" description="Histidine kinase" evidence="17">
    <location>
        <begin position="305"/>
        <end position="522"/>
    </location>
</feature>
<keyword evidence="7 16" id="KW-0812">Transmembrane</keyword>
<dbReference type="EMBL" id="BMJI01000005">
    <property type="protein sequence ID" value="GGC87582.1"/>
    <property type="molecule type" value="Genomic_DNA"/>
</dbReference>
<sequence length="624" mass="67746">MRLTRHRPRRTSIERVWRSTRSSGLKLVSRWRHSLQFRTVLLTMGMTLIAFAMVGAFLSHEISSALFSERLYQAEQESRRGFDEVQAIFDRAETNDQATGQQTIYNTLKVLEGDSGSTRRMFLLLQKPGEQGQRWVETARSDDSQITSAVIPEELREAVRRDDGQYYQSIALPVGSSDVPAIAVGRIVRVPPGTNYELYLIYNLSEAQDTLSYIHGALWVGGAVLLLAVGAIAWFVTRAVVAPVSDAADVAEKLAAGQLEERINVEGEDELARLGASFNHMAGNLQDQITALAELSRMQQRFVSDVSHELRTPLTTVRMASQVLYDARDDFDPINKRSAELLYHQVERFQNLLADLLEMSRFDAGAAVLDIGDADLNAVVRSVQDGTAILAENVGSTIEVQLDEDTCMVEMDAKRIERVLRNLLVNAIEHGEGRPIQVRVAATDNAVAVTVRDHGIGMTPEDVAHVFDRFWRADPARARTTGGSGLGLSIATEDVNLHHGRLQAWGLAGHGSNFRILLPRRRGEELVDEPLALEPPDAPVPAVDTEDTAVILDPADADATVVLDERSDAASTAAPAEPDGTAAGPRDGTLDGPRNDGPGGPGESTPAGERAGTTSGGTVAGGAR</sequence>
<dbReference type="Gene3D" id="6.10.340.10">
    <property type="match status" value="1"/>
</dbReference>
<evidence type="ECO:0000256" key="1">
    <source>
        <dbReference type="ARBA" id="ARBA00000085"/>
    </source>
</evidence>
<evidence type="ECO:0000256" key="8">
    <source>
        <dbReference type="ARBA" id="ARBA00022741"/>
    </source>
</evidence>
<evidence type="ECO:0000256" key="13">
    <source>
        <dbReference type="ARBA" id="ARBA00023136"/>
    </source>
</evidence>
<evidence type="ECO:0000256" key="4">
    <source>
        <dbReference type="ARBA" id="ARBA00022475"/>
    </source>
</evidence>
<keyword evidence="12" id="KW-0902">Two-component regulatory system</keyword>
<dbReference type="PROSITE" id="PS50885">
    <property type="entry name" value="HAMP"/>
    <property type="match status" value="1"/>
</dbReference>
<proteinExistence type="predicted"/>
<feature type="region of interest" description="Disordered" evidence="15">
    <location>
        <begin position="566"/>
        <end position="624"/>
    </location>
</feature>
<evidence type="ECO:0000259" key="17">
    <source>
        <dbReference type="PROSITE" id="PS50109"/>
    </source>
</evidence>
<dbReference type="EC" id="2.7.13.3" evidence="3"/>
<dbReference type="NCBIfam" id="NF040691">
    <property type="entry name" value="MtrAB_MtrB"/>
    <property type="match status" value="1"/>
</dbReference>
<dbReference type="Gene3D" id="1.10.287.130">
    <property type="match status" value="1"/>
</dbReference>
<keyword evidence="6" id="KW-0808">Transferase</keyword>
<dbReference type="InterPro" id="IPR047669">
    <property type="entry name" value="MtrAB_MtrB"/>
</dbReference>
<keyword evidence="9 19" id="KW-0418">Kinase</keyword>
<dbReference type="GO" id="GO:0016301">
    <property type="term" value="F:kinase activity"/>
    <property type="evidence" value="ECO:0007669"/>
    <property type="project" value="UniProtKB-KW"/>
</dbReference>
<dbReference type="PANTHER" id="PTHR43547:SF2">
    <property type="entry name" value="HYBRID SIGNAL TRANSDUCTION HISTIDINE KINASE C"/>
    <property type="match status" value="1"/>
</dbReference>
<keyword evidence="13 16" id="KW-0472">Membrane</keyword>
<dbReference type="SUPFAM" id="SSF47384">
    <property type="entry name" value="Homodimeric domain of signal transducing histidine kinase"/>
    <property type="match status" value="1"/>
</dbReference>
<dbReference type="PROSITE" id="PS50109">
    <property type="entry name" value="HIS_KIN"/>
    <property type="match status" value="1"/>
</dbReference>
<comment type="subcellular location">
    <subcellularLocation>
        <location evidence="2">Cell membrane</location>
        <topology evidence="2">Multi-pass membrane protein</topology>
    </subcellularLocation>
</comment>
<dbReference type="Gene3D" id="3.30.565.10">
    <property type="entry name" value="Histidine kinase-like ATPase, C-terminal domain"/>
    <property type="match status" value="1"/>
</dbReference>
<keyword evidence="11 16" id="KW-1133">Transmembrane helix</keyword>
<dbReference type="SMART" id="SM00388">
    <property type="entry name" value="HisKA"/>
    <property type="match status" value="1"/>
</dbReference>
<evidence type="ECO:0000256" key="14">
    <source>
        <dbReference type="ARBA" id="ARBA00035305"/>
    </source>
</evidence>
<dbReference type="Proteomes" id="UP000597761">
    <property type="component" value="Unassembled WGS sequence"/>
</dbReference>
<evidence type="ECO:0000256" key="7">
    <source>
        <dbReference type="ARBA" id="ARBA00022692"/>
    </source>
</evidence>
<dbReference type="SUPFAM" id="SSF158472">
    <property type="entry name" value="HAMP domain-like"/>
    <property type="match status" value="1"/>
</dbReference>
<dbReference type="InterPro" id="IPR003661">
    <property type="entry name" value="HisK_dim/P_dom"/>
</dbReference>
<evidence type="ECO:0000256" key="6">
    <source>
        <dbReference type="ARBA" id="ARBA00022679"/>
    </source>
</evidence>